<dbReference type="InterPro" id="IPR005031">
    <property type="entry name" value="COQ10_START"/>
</dbReference>
<evidence type="ECO:0000259" key="1">
    <source>
        <dbReference type="Pfam" id="PF03364"/>
    </source>
</evidence>
<comment type="caution">
    <text evidence="2">The sequence shown here is derived from an EMBL/GenBank/DDBJ whole genome shotgun (WGS) entry which is preliminary data.</text>
</comment>
<dbReference type="OrthoDB" id="3628784at2"/>
<keyword evidence="3" id="KW-1185">Reference proteome</keyword>
<dbReference type="AlphaFoldDB" id="A0A2N3WSF6"/>
<dbReference type="Pfam" id="PF03364">
    <property type="entry name" value="Polyketide_cyc"/>
    <property type="match status" value="1"/>
</dbReference>
<proteinExistence type="predicted"/>
<evidence type="ECO:0000313" key="2">
    <source>
        <dbReference type="EMBL" id="PKV96775.1"/>
    </source>
</evidence>
<dbReference type="Gene3D" id="3.30.530.20">
    <property type="match status" value="1"/>
</dbReference>
<accession>A0A2N3WSF6</accession>
<sequence>MSEFEAERRMPAPAEHVYAAAADAARLNEWMPEPVAVLPAGRRDQLRLEWDGGWLQVRPGAAGTSHATLHLSVPAGPRRDDVPARIRESLDRLAVLSGSPG</sequence>
<evidence type="ECO:0000313" key="3">
    <source>
        <dbReference type="Proteomes" id="UP000233750"/>
    </source>
</evidence>
<dbReference type="InterPro" id="IPR023393">
    <property type="entry name" value="START-like_dom_sf"/>
</dbReference>
<name>A0A2N3WSF6_9PSEU</name>
<dbReference type="SUPFAM" id="SSF55961">
    <property type="entry name" value="Bet v1-like"/>
    <property type="match status" value="1"/>
</dbReference>
<protein>
    <submittedName>
        <fullName evidence="2">Polyketide cyclase/dehydrase/lipid transport protein</fullName>
    </submittedName>
</protein>
<reference evidence="2 3" key="1">
    <citation type="submission" date="2017-12" db="EMBL/GenBank/DDBJ databases">
        <title>Sequencing the genomes of 1000 Actinobacteria strains.</title>
        <authorList>
            <person name="Klenk H.-P."/>
        </authorList>
    </citation>
    <scope>NUCLEOTIDE SEQUENCE [LARGE SCALE GENOMIC DNA]</scope>
    <source>
        <strain evidence="2 3">DSM 45165</strain>
    </source>
</reference>
<dbReference type="Proteomes" id="UP000233750">
    <property type="component" value="Unassembled WGS sequence"/>
</dbReference>
<feature type="domain" description="Coenzyme Q-binding protein COQ10 START" evidence="1">
    <location>
        <begin position="10"/>
        <end position="57"/>
    </location>
</feature>
<dbReference type="EMBL" id="PJMY01000003">
    <property type="protein sequence ID" value="PKV96775.1"/>
    <property type="molecule type" value="Genomic_DNA"/>
</dbReference>
<gene>
    <name evidence="2" type="ORF">ATK30_7737</name>
</gene>
<organism evidence="2 3">
    <name type="scientific">Amycolatopsis echigonensis</name>
    <dbReference type="NCBI Taxonomy" id="2576905"/>
    <lineage>
        <taxon>Bacteria</taxon>
        <taxon>Bacillati</taxon>
        <taxon>Actinomycetota</taxon>
        <taxon>Actinomycetes</taxon>
        <taxon>Pseudonocardiales</taxon>
        <taxon>Pseudonocardiaceae</taxon>
        <taxon>Amycolatopsis</taxon>
    </lineage>
</organism>
<dbReference type="RefSeq" id="WP_101439582.1">
    <property type="nucleotide sequence ID" value="NZ_PJMY01000003.1"/>
</dbReference>